<dbReference type="EMBL" id="CM002924">
    <property type="protein sequence ID" value="KGN59579.1"/>
    <property type="molecule type" value="Genomic_DNA"/>
</dbReference>
<protein>
    <submittedName>
        <fullName evidence="2">Uncharacterized protein</fullName>
    </submittedName>
</protein>
<evidence type="ECO:0000313" key="2">
    <source>
        <dbReference type="EMBL" id="KGN59579.1"/>
    </source>
</evidence>
<gene>
    <name evidence="2" type="ORF">Csa_3G827220</name>
</gene>
<dbReference type="Gramene" id="KGN59579">
    <property type="protein sequence ID" value="KGN59579"/>
    <property type="gene ID" value="Csa_3G827220"/>
</dbReference>
<name>A0A0A0LFA4_CUCSA</name>
<accession>A0A0A0LFA4</accession>
<keyword evidence="3" id="KW-1185">Reference proteome</keyword>
<dbReference type="OrthoDB" id="1649103at2759"/>
<reference evidence="2 3" key="4">
    <citation type="journal article" date="2011" name="BMC Genomics">
        <title>RNA-Seq improves annotation of protein-coding genes in the cucumber genome.</title>
        <authorList>
            <person name="Li Z."/>
            <person name="Zhang Z."/>
            <person name="Yan P."/>
            <person name="Huang S."/>
            <person name="Fei Z."/>
            <person name="Lin K."/>
        </authorList>
    </citation>
    <scope>NUCLEOTIDE SEQUENCE [LARGE SCALE GENOMIC DNA]</scope>
    <source>
        <strain evidence="3">cv. 9930</strain>
    </source>
</reference>
<reference evidence="2 3" key="3">
    <citation type="journal article" date="2010" name="BMC Genomics">
        <title>Transcriptome sequencing and comparative analysis of cucumber flowers with different sex types.</title>
        <authorList>
            <person name="Guo S."/>
            <person name="Zheng Y."/>
            <person name="Joung J.G."/>
            <person name="Liu S."/>
            <person name="Zhang Z."/>
            <person name="Crasta O.R."/>
            <person name="Sobral B.W."/>
            <person name="Xu Y."/>
            <person name="Huang S."/>
            <person name="Fei Z."/>
        </authorList>
    </citation>
    <scope>NUCLEOTIDE SEQUENCE [LARGE SCALE GENOMIC DNA]</scope>
    <source>
        <strain evidence="3">cv. 9930</strain>
    </source>
</reference>
<reference evidence="2 3" key="2">
    <citation type="journal article" date="2009" name="PLoS ONE">
        <title>An integrated genetic and cytogenetic map of the cucumber genome.</title>
        <authorList>
            <person name="Ren Y."/>
            <person name="Zhang Z."/>
            <person name="Liu J."/>
            <person name="Staub J.E."/>
            <person name="Han Y."/>
            <person name="Cheng Z."/>
            <person name="Li X."/>
            <person name="Lu J."/>
            <person name="Miao H."/>
            <person name="Kang H."/>
            <person name="Xie B."/>
            <person name="Gu X."/>
            <person name="Wang X."/>
            <person name="Du Y."/>
            <person name="Jin W."/>
            <person name="Huang S."/>
        </authorList>
    </citation>
    <scope>NUCLEOTIDE SEQUENCE [LARGE SCALE GENOMIC DNA]</scope>
    <source>
        <strain evidence="3">cv. 9930</strain>
    </source>
</reference>
<feature type="region of interest" description="Disordered" evidence="1">
    <location>
        <begin position="64"/>
        <end position="87"/>
    </location>
</feature>
<evidence type="ECO:0000313" key="3">
    <source>
        <dbReference type="Proteomes" id="UP000029981"/>
    </source>
</evidence>
<reference evidence="2 3" key="1">
    <citation type="journal article" date="2009" name="Nat. Genet.">
        <title>The genome of the cucumber, Cucumis sativus L.</title>
        <authorList>
            <person name="Huang S."/>
            <person name="Li R."/>
            <person name="Zhang Z."/>
            <person name="Li L."/>
            <person name="Gu X."/>
            <person name="Fan W."/>
            <person name="Lucas W.J."/>
            <person name="Wang X."/>
            <person name="Xie B."/>
            <person name="Ni P."/>
            <person name="Ren Y."/>
            <person name="Zhu H."/>
            <person name="Li J."/>
            <person name="Lin K."/>
            <person name="Jin W."/>
            <person name="Fei Z."/>
            <person name="Li G."/>
            <person name="Staub J."/>
            <person name="Kilian A."/>
            <person name="van der Vossen E.A."/>
            <person name="Wu Y."/>
            <person name="Guo J."/>
            <person name="He J."/>
            <person name="Jia Z."/>
            <person name="Ren Y."/>
            <person name="Tian G."/>
            <person name="Lu Y."/>
            <person name="Ruan J."/>
            <person name="Qian W."/>
            <person name="Wang M."/>
            <person name="Huang Q."/>
            <person name="Li B."/>
            <person name="Xuan Z."/>
            <person name="Cao J."/>
            <person name="Asan"/>
            <person name="Wu Z."/>
            <person name="Zhang J."/>
            <person name="Cai Q."/>
            <person name="Bai Y."/>
            <person name="Zhao B."/>
            <person name="Han Y."/>
            <person name="Li Y."/>
            <person name="Li X."/>
            <person name="Wang S."/>
            <person name="Shi Q."/>
            <person name="Liu S."/>
            <person name="Cho W.K."/>
            <person name="Kim J.Y."/>
            <person name="Xu Y."/>
            <person name="Heller-Uszynska K."/>
            <person name="Miao H."/>
            <person name="Cheng Z."/>
            <person name="Zhang S."/>
            <person name="Wu J."/>
            <person name="Yang Y."/>
            <person name="Kang H."/>
            <person name="Li M."/>
            <person name="Liang H."/>
            <person name="Ren X."/>
            <person name="Shi Z."/>
            <person name="Wen M."/>
            <person name="Jian M."/>
            <person name="Yang H."/>
            <person name="Zhang G."/>
            <person name="Yang Z."/>
            <person name="Chen R."/>
            <person name="Liu S."/>
            <person name="Li J."/>
            <person name="Ma L."/>
            <person name="Liu H."/>
            <person name="Zhou Y."/>
            <person name="Zhao J."/>
            <person name="Fang X."/>
            <person name="Li G."/>
            <person name="Fang L."/>
            <person name="Li Y."/>
            <person name="Liu D."/>
            <person name="Zheng H."/>
            <person name="Zhang Y."/>
            <person name="Qin N."/>
            <person name="Li Z."/>
            <person name="Yang G."/>
            <person name="Yang S."/>
            <person name="Bolund L."/>
            <person name="Kristiansen K."/>
            <person name="Zheng H."/>
            <person name="Li S."/>
            <person name="Zhang X."/>
            <person name="Yang H."/>
            <person name="Wang J."/>
            <person name="Sun R."/>
            <person name="Zhang B."/>
            <person name="Jiang S."/>
            <person name="Wang J."/>
            <person name="Du Y."/>
            <person name="Li S."/>
        </authorList>
    </citation>
    <scope>NUCLEOTIDE SEQUENCE [LARGE SCALE GENOMIC DNA]</scope>
    <source>
        <strain evidence="3">cv. 9930</strain>
    </source>
</reference>
<dbReference type="AlphaFoldDB" id="A0A0A0LFA4"/>
<organism evidence="2 3">
    <name type="scientific">Cucumis sativus</name>
    <name type="common">Cucumber</name>
    <dbReference type="NCBI Taxonomy" id="3659"/>
    <lineage>
        <taxon>Eukaryota</taxon>
        <taxon>Viridiplantae</taxon>
        <taxon>Streptophyta</taxon>
        <taxon>Embryophyta</taxon>
        <taxon>Tracheophyta</taxon>
        <taxon>Spermatophyta</taxon>
        <taxon>Magnoliopsida</taxon>
        <taxon>eudicotyledons</taxon>
        <taxon>Gunneridae</taxon>
        <taxon>Pentapetalae</taxon>
        <taxon>rosids</taxon>
        <taxon>fabids</taxon>
        <taxon>Cucurbitales</taxon>
        <taxon>Cucurbitaceae</taxon>
        <taxon>Benincaseae</taxon>
        <taxon>Cucumis</taxon>
    </lineage>
</organism>
<sequence>MHHPCEKEKQNYELNQPEHGVVMTKQLKENQEPLISGGDFSAAEPEESMRSICNPCDFHTPKTYKEVETDQESIGSSEETESPKSVAKVADWRKKLAYVHYQVRRIREEDLHLGEDIGEGFNAKEKINSIGGDWCDVPHNNPPPPPHSSFHNHRVGSQMNVVIFSRPILPSSPLGGKNTFRALS</sequence>
<evidence type="ECO:0000256" key="1">
    <source>
        <dbReference type="SAM" id="MobiDB-lite"/>
    </source>
</evidence>
<dbReference type="Proteomes" id="UP000029981">
    <property type="component" value="Chromosome 3"/>
</dbReference>
<proteinExistence type="predicted"/>
<dbReference type="STRING" id="3659.A0A0A0LFA4"/>